<keyword evidence="2" id="KW-1185">Reference proteome</keyword>
<name>A0A9Q0MEE8_BLOTA</name>
<reference evidence="1" key="1">
    <citation type="submission" date="2022-12" db="EMBL/GenBank/DDBJ databases">
        <title>Genome assemblies of Blomia tropicalis.</title>
        <authorList>
            <person name="Cui Y."/>
        </authorList>
    </citation>
    <scope>NUCLEOTIDE SEQUENCE</scope>
    <source>
        <tissue evidence="1">Adult mites</tissue>
    </source>
</reference>
<gene>
    <name evidence="1" type="ORF">RDWZM_002697</name>
</gene>
<evidence type="ECO:0000313" key="1">
    <source>
        <dbReference type="EMBL" id="KAJ6224152.1"/>
    </source>
</evidence>
<comment type="caution">
    <text evidence="1">The sequence shown here is derived from an EMBL/GenBank/DDBJ whole genome shotgun (WGS) entry which is preliminary data.</text>
</comment>
<organism evidence="1 2">
    <name type="scientific">Blomia tropicalis</name>
    <name type="common">Mite</name>
    <dbReference type="NCBI Taxonomy" id="40697"/>
    <lineage>
        <taxon>Eukaryota</taxon>
        <taxon>Metazoa</taxon>
        <taxon>Ecdysozoa</taxon>
        <taxon>Arthropoda</taxon>
        <taxon>Chelicerata</taxon>
        <taxon>Arachnida</taxon>
        <taxon>Acari</taxon>
        <taxon>Acariformes</taxon>
        <taxon>Sarcoptiformes</taxon>
        <taxon>Astigmata</taxon>
        <taxon>Glycyphagoidea</taxon>
        <taxon>Echimyopodidae</taxon>
        <taxon>Blomia</taxon>
    </lineage>
</organism>
<protein>
    <submittedName>
        <fullName evidence="1">Uncharacterized protein</fullName>
    </submittedName>
</protein>
<dbReference type="EMBL" id="JAPWDV010000001">
    <property type="protein sequence ID" value="KAJ6224152.1"/>
    <property type="molecule type" value="Genomic_DNA"/>
</dbReference>
<proteinExistence type="predicted"/>
<evidence type="ECO:0000313" key="2">
    <source>
        <dbReference type="Proteomes" id="UP001142055"/>
    </source>
</evidence>
<dbReference type="AlphaFoldDB" id="A0A9Q0MEE8"/>
<dbReference type="Proteomes" id="UP001142055">
    <property type="component" value="Chromosome 1"/>
</dbReference>
<sequence length="102" mass="11239">MVIASEMCEVKFTTKKVKIHAKADEVELIKPMVCGGVISVMMIQQIGPTPNENELTNAQTQMIGNIDELFDNGRIVVDSKVVLKSTDLIVVVEVELISGFLY</sequence>
<accession>A0A9Q0MEE8</accession>